<evidence type="ECO:0000313" key="2">
    <source>
        <dbReference type="EMBL" id="AFZ51388.1"/>
    </source>
</evidence>
<dbReference type="Pfam" id="PF11691">
    <property type="entry name" value="DUF3288"/>
    <property type="match status" value="1"/>
</dbReference>
<evidence type="ECO:0000256" key="1">
    <source>
        <dbReference type="SAM" id="MobiDB-lite"/>
    </source>
</evidence>
<dbReference type="PATRIC" id="fig|13035.3.peg.3208"/>
<dbReference type="HOGENOM" id="CLU_160065_1_0_3"/>
<sequence length="94" mass="11442">MTEIPEQKHPREKEDHAIIEQMFQEDITDYNLAELARLRIRYKSFPGAKSLQRDLDDLLAKWDLTEELLFEKTRKNHQQRKVYRPADTEEENWL</sequence>
<dbReference type="Proteomes" id="UP000010482">
    <property type="component" value="Chromosome"/>
</dbReference>
<feature type="region of interest" description="Disordered" evidence="1">
    <location>
        <begin position="75"/>
        <end position="94"/>
    </location>
</feature>
<dbReference type="RefSeq" id="WP_015230368.1">
    <property type="nucleotide sequence ID" value="NC_019780.1"/>
</dbReference>
<keyword evidence="3" id="KW-1185">Reference proteome</keyword>
<accession>K9YZ34</accession>
<gene>
    <name evidence="2" type="ORF">Dacsa_2819</name>
</gene>
<proteinExistence type="predicted"/>
<evidence type="ECO:0008006" key="4">
    <source>
        <dbReference type="Google" id="ProtNLM"/>
    </source>
</evidence>
<evidence type="ECO:0000313" key="3">
    <source>
        <dbReference type="Proteomes" id="UP000010482"/>
    </source>
</evidence>
<dbReference type="AlphaFoldDB" id="K9YZ34"/>
<dbReference type="InterPro" id="IPR021705">
    <property type="entry name" value="DUF3288"/>
</dbReference>
<dbReference type="EMBL" id="CP003944">
    <property type="protein sequence ID" value="AFZ51388.1"/>
    <property type="molecule type" value="Genomic_DNA"/>
</dbReference>
<dbReference type="STRING" id="13035.Dacsa_2819"/>
<reference evidence="2" key="1">
    <citation type="submission" date="2012-04" db="EMBL/GenBank/DDBJ databases">
        <title>Finished genome of Dactylococcopsis salina PCC 8305.</title>
        <authorList>
            <consortium name="US DOE Joint Genome Institute"/>
            <person name="Gugger M."/>
            <person name="Coursin T."/>
            <person name="Rippka R."/>
            <person name="Tandeau De Marsac N."/>
            <person name="Huntemann M."/>
            <person name="Wei C.-L."/>
            <person name="Han J."/>
            <person name="Detter J.C."/>
            <person name="Han C."/>
            <person name="Tapia R."/>
            <person name="Daligault H."/>
            <person name="Chen A."/>
            <person name="Krypides N."/>
            <person name="Mavromatis K."/>
            <person name="Markowitz V."/>
            <person name="Szeto E."/>
            <person name="Ivanova N."/>
            <person name="Ovchinnikova G."/>
            <person name="Pagani I."/>
            <person name="Pati A."/>
            <person name="Goodwin L."/>
            <person name="Peters L."/>
            <person name="Pitluck S."/>
            <person name="Woyke T."/>
            <person name="Kerfeld C."/>
        </authorList>
    </citation>
    <scope>NUCLEOTIDE SEQUENCE [LARGE SCALE GENOMIC DNA]</scope>
    <source>
        <strain evidence="2">PCC 8305</strain>
    </source>
</reference>
<name>K9YZ34_DACS8</name>
<dbReference type="KEGG" id="dsl:Dacsa_2819"/>
<dbReference type="OrthoDB" id="514226at2"/>
<protein>
    <recommendedName>
        <fullName evidence="4">DUF3288 domain-containing protein</fullName>
    </recommendedName>
</protein>
<organism evidence="2 3">
    <name type="scientific">Dactylococcopsis salina (strain PCC 8305)</name>
    <name type="common">Myxobactron salinum</name>
    <dbReference type="NCBI Taxonomy" id="13035"/>
    <lineage>
        <taxon>Bacteria</taxon>
        <taxon>Bacillati</taxon>
        <taxon>Cyanobacteriota</taxon>
        <taxon>Cyanophyceae</taxon>
        <taxon>Nodosilineales</taxon>
        <taxon>Cymatolegaceae</taxon>
        <taxon>Dactylococcopsis</taxon>
    </lineage>
</organism>